<evidence type="ECO:0000313" key="9">
    <source>
        <dbReference type="EMBL" id="QBB72269.1"/>
    </source>
</evidence>
<keyword evidence="5 8" id="KW-1133">Transmembrane helix</keyword>
<dbReference type="AlphaFoldDB" id="A0A411HP40"/>
<comment type="subcellular location">
    <subcellularLocation>
        <location evidence="1">Cell membrane</location>
        <topology evidence="1">Multi-pass membrane protein</topology>
    </subcellularLocation>
</comment>
<dbReference type="CDD" id="cd06853">
    <property type="entry name" value="GT_WecA_like"/>
    <property type="match status" value="1"/>
</dbReference>
<keyword evidence="2" id="KW-1003">Cell membrane</keyword>
<evidence type="ECO:0000313" key="10">
    <source>
        <dbReference type="Proteomes" id="UP000291562"/>
    </source>
</evidence>
<dbReference type="Proteomes" id="UP000291562">
    <property type="component" value="Chromosome"/>
</dbReference>
<dbReference type="Pfam" id="PF00953">
    <property type="entry name" value="Glycos_transf_4"/>
    <property type="match status" value="1"/>
</dbReference>
<feature type="transmembrane region" description="Helical" evidence="8">
    <location>
        <begin position="79"/>
        <end position="99"/>
    </location>
</feature>
<dbReference type="PANTHER" id="PTHR22926">
    <property type="entry name" value="PHOSPHO-N-ACETYLMURAMOYL-PENTAPEPTIDE-TRANSFERASE"/>
    <property type="match status" value="1"/>
</dbReference>
<evidence type="ECO:0000256" key="6">
    <source>
        <dbReference type="ARBA" id="ARBA00023136"/>
    </source>
</evidence>
<organism evidence="9 10">
    <name type="scientific">Pseudolysobacter antarcticus</name>
    <dbReference type="NCBI Taxonomy" id="2511995"/>
    <lineage>
        <taxon>Bacteria</taxon>
        <taxon>Pseudomonadati</taxon>
        <taxon>Pseudomonadota</taxon>
        <taxon>Gammaproteobacteria</taxon>
        <taxon>Lysobacterales</taxon>
        <taxon>Rhodanobacteraceae</taxon>
        <taxon>Pseudolysobacter</taxon>
    </lineage>
</organism>
<dbReference type="OrthoDB" id="9803238at2"/>
<feature type="transmembrane region" description="Helical" evidence="8">
    <location>
        <begin position="111"/>
        <end position="131"/>
    </location>
</feature>
<sequence>MLNPVARRFGWLDHPRNRKDHASATPFTGGLAIMLAVLASLPFAHLTIETVLAFCAAALLLLMIGILDDLHSLPWPLRLLIQCAAALIMVYAGGLRARYVGLPGDAAWFDLATFSVPFTVFITVGVINALNMLDGSDGLAGCVTLATLLMLAAVSHFVGNVALLDLIVILAGAVAGFLVLNLRYPGQPRARAFLGNSGSTILGFAIAWLTIRISHSSLYPVSSVLGPWFVAPPLIDCVVLITRRLHQRRSPFGGDRDHLHHLMLDAGYSPTQVALLLATLTLLLGFGALLATCLGAHPLALVVTFFVLIAAHYFFTLDRQRAVSALRHLGRGLRLI</sequence>
<feature type="transmembrane region" description="Helical" evidence="8">
    <location>
        <begin position="50"/>
        <end position="67"/>
    </location>
</feature>
<evidence type="ECO:0000256" key="5">
    <source>
        <dbReference type="ARBA" id="ARBA00022989"/>
    </source>
</evidence>
<dbReference type="GO" id="GO:0005886">
    <property type="term" value="C:plasma membrane"/>
    <property type="evidence" value="ECO:0007669"/>
    <property type="project" value="UniProtKB-SubCell"/>
</dbReference>
<feature type="transmembrane region" description="Helical" evidence="8">
    <location>
        <begin position="273"/>
        <end position="292"/>
    </location>
</feature>
<dbReference type="GO" id="GO:0009103">
    <property type="term" value="P:lipopolysaccharide biosynthetic process"/>
    <property type="evidence" value="ECO:0007669"/>
    <property type="project" value="TreeGrafter"/>
</dbReference>
<gene>
    <name evidence="9" type="ORF">ELE36_18905</name>
</gene>
<feature type="binding site" evidence="7">
    <location>
        <position position="131"/>
    </location>
    <ligand>
        <name>Mg(2+)</name>
        <dbReference type="ChEBI" id="CHEBI:18420"/>
    </ligand>
</feature>
<accession>A0A411HP40</accession>
<keyword evidence="7" id="KW-0479">Metal-binding</keyword>
<dbReference type="PANTHER" id="PTHR22926:SF3">
    <property type="entry name" value="UNDECAPRENYL-PHOSPHATE ALPHA-N-ACETYLGLUCOSAMINYL 1-PHOSPHATE TRANSFERASE"/>
    <property type="match status" value="1"/>
</dbReference>
<keyword evidence="3 9" id="KW-0808">Transferase</keyword>
<dbReference type="KEGG" id="xbc:ELE36_18905"/>
<feature type="transmembrane region" description="Helical" evidence="8">
    <location>
        <begin position="192"/>
        <end position="211"/>
    </location>
</feature>
<evidence type="ECO:0000256" key="8">
    <source>
        <dbReference type="SAM" id="Phobius"/>
    </source>
</evidence>
<reference evidence="9 10" key="1">
    <citation type="submission" date="2019-01" db="EMBL/GenBank/DDBJ databases">
        <title>Pseudolysobacter antarctica gen. nov., sp. nov., isolated from Fildes Peninsula, Antarctica.</title>
        <authorList>
            <person name="Wei Z."/>
            <person name="Peng F."/>
        </authorList>
    </citation>
    <scope>NUCLEOTIDE SEQUENCE [LARGE SCALE GENOMIC DNA]</scope>
    <source>
        <strain evidence="9 10">AQ6-296</strain>
    </source>
</reference>
<evidence type="ECO:0000256" key="1">
    <source>
        <dbReference type="ARBA" id="ARBA00004651"/>
    </source>
</evidence>
<keyword evidence="4 8" id="KW-0812">Transmembrane</keyword>
<dbReference type="GO" id="GO:0016780">
    <property type="term" value="F:phosphotransferase activity, for other substituted phosphate groups"/>
    <property type="evidence" value="ECO:0007669"/>
    <property type="project" value="InterPro"/>
</dbReference>
<dbReference type="GO" id="GO:0071555">
    <property type="term" value="P:cell wall organization"/>
    <property type="evidence" value="ECO:0007669"/>
    <property type="project" value="TreeGrafter"/>
</dbReference>
<keyword evidence="10" id="KW-1185">Reference proteome</keyword>
<evidence type="ECO:0000256" key="7">
    <source>
        <dbReference type="PIRSR" id="PIRSR600715-1"/>
    </source>
</evidence>
<evidence type="ECO:0000256" key="3">
    <source>
        <dbReference type="ARBA" id="ARBA00022679"/>
    </source>
</evidence>
<feature type="transmembrane region" description="Helical" evidence="8">
    <location>
        <begin position="21"/>
        <end position="44"/>
    </location>
</feature>
<evidence type="ECO:0000256" key="4">
    <source>
        <dbReference type="ARBA" id="ARBA00022692"/>
    </source>
</evidence>
<comment type="cofactor">
    <cofactor evidence="7">
        <name>Mg(2+)</name>
        <dbReference type="ChEBI" id="CHEBI:18420"/>
    </cofactor>
</comment>
<keyword evidence="7" id="KW-0460">Magnesium</keyword>
<keyword evidence="6 8" id="KW-0472">Membrane</keyword>
<dbReference type="RefSeq" id="WP_129836076.1">
    <property type="nucleotide sequence ID" value="NZ_CP035704.1"/>
</dbReference>
<evidence type="ECO:0000256" key="2">
    <source>
        <dbReference type="ARBA" id="ARBA00022475"/>
    </source>
</evidence>
<dbReference type="InterPro" id="IPR000715">
    <property type="entry name" value="Glycosyl_transferase_4"/>
</dbReference>
<proteinExistence type="predicted"/>
<feature type="transmembrane region" description="Helical" evidence="8">
    <location>
        <begin position="298"/>
        <end position="317"/>
    </location>
</feature>
<feature type="transmembrane region" description="Helical" evidence="8">
    <location>
        <begin position="217"/>
        <end position="241"/>
    </location>
</feature>
<dbReference type="GO" id="GO:0044038">
    <property type="term" value="P:cell wall macromolecule biosynthetic process"/>
    <property type="evidence" value="ECO:0007669"/>
    <property type="project" value="TreeGrafter"/>
</dbReference>
<dbReference type="EMBL" id="CP035704">
    <property type="protein sequence ID" value="QBB72269.1"/>
    <property type="molecule type" value="Genomic_DNA"/>
</dbReference>
<dbReference type="GO" id="GO:0046872">
    <property type="term" value="F:metal ion binding"/>
    <property type="evidence" value="ECO:0007669"/>
    <property type="project" value="UniProtKB-KW"/>
</dbReference>
<protein>
    <submittedName>
        <fullName evidence="9">Undecaprenyl/decaprenyl-phosphate alpha-N-acetylglucosaminyl 1-phosphate transferase</fullName>
    </submittedName>
</protein>
<feature type="transmembrane region" description="Helical" evidence="8">
    <location>
        <begin position="138"/>
        <end position="155"/>
    </location>
</feature>
<feature type="transmembrane region" description="Helical" evidence="8">
    <location>
        <begin position="161"/>
        <end position="180"/>
    </location>
</feature>
<name>A0A411HP40_9GAMM</name>